<name>A0A0L0FXB9_9EUKA</name>
<dbReference type="eggNOG" id="KOG4076">
    <property type="taxonomic scope" value="Eukaryota"/>
</dbReference>
<reference evidence="4 5" key="1">
    <citation type="submission" date="2011-02" db="EMBL/GenBank/DDBJ databases">
        <title>The Genome Sequence of Sphaeroforma arctica JP610.</title>
        <authorList>
            <consortium name="The Broad Institute Genome Sequencing Platform"/>
            <person name="Russ C."/>
            <person name="Cuomo C."/>
            <person name="Young S.K."/>
            <person name="Zeng Q."/>
            <person name="Gargeya S."/>
            <person name="Alvarado L."/>
            <person name="Berlin A."/>
            <person name="Chapman S.B."/>
            <person name="Chen Z."/>
            <person name="Freedman E."/>
            <person name="Gellesch M."/>
            <person name="Goldberg J."/>
            <person name="Griggs A."/>
            <person name="Gujja S."/>
            <person name="Heilman E."/>
            <person name="Heiman D."/>
            <person name="Howarth C."/>
            <person name="Mehta T."/>
            <person name="Neiman D."/>
            <person name="Pearson M."/>
            <person name="Roberts A."/>
            <person name="Saif S."/>
            <person name="Shea T."/>
            <person name="Shenoy N."/>
            <person name="Sisk P."/>
            <person name="Stolte C."/>
            <person name="Sykes S."/>
            <person name="White J."/>
            <person name="Yandava C."/>
            <person name="Burger G."/>
            <person name="Gray M.W."/>
            <person name="Holland P.W.H."/>
            <person name="King N."/>
            <person name="Lang F.B.F."/>
            <person name="Roger A.J."/>
            <person name="Ruiz-Trillo I."/>
            <person name="Haas B."/>
            <person name="Nusbaum C."/>
            <person name="Birren B."/>
        </authorList>
    </citation>
    <scope>NUCLEOTIDE SEQUENCE [LARGE SCALE GENOMIC DNA]</scope>
    <source>
        <strain evidence="4 5">JP610</strain>
    </source>
</reference>
<keyword evidence="5" id="KW-1185">Reference proteome</keyword>
<evidence type="ECO:0000313" key="5">
    <source>
        <dbReference type="Proteomes" id="UP000054560"/>
    </source>
</evidence>
<dbReference type="GO" id="GO:0005737">
    <property type="term" value="C:cytoplasm"/>
    <property type="evidence" value="ECO:0007669"/>
    <property type="project" value="TreeGrafter"/>
</dbReference>
<dbReference type="PANTHER" id="PTHR10358">
    <property type="entry name" value="ENDOSULFINE"/>
    <property type="match status" value="1"/>
</dbReference>
<evidence type="ECO:0000256" key="3">
    <source>
        <dbReference type="SAM" id="MobiDB-lite"/>
    </source>
</evidence>
<sequence>MADAPSNLSAQDQEFLKKFGRLPPKNKLAQKRMNRGGERKYFDSGDYALSQAGKSQNKVGRALPTPETIPHHSDNVQPKKQSHLSEKSGSLTNPDKPSDSEKKA</sequence>
<feature type="compositionally biased region" description="Polar residues" evidence="3">
    <location>
        <begin position="1"/>
        <end position="12"/>
    </location>
</feature>
<evidence type="ECO:0008006" key="6">
    <source>
        <dbReference type="Google" id="ProtNLM"/>
    </source>
</evidence>
<comment type="similarity">
    <text evidence="1 2">Belongs to the endosulfine family.</text>
</comment>
<organism evidence="4 5">
    <name type="scientific">Sphaeroforma arctica JP610</name>
    <dbReference type="NCBI Taxonomy" id="667725"/>
    <lineage>
        <taxon>Eukaryota</taxon>
        <taxon>Ichthyosporea</taxon>
        <taxon>Ichthyophonida</taxon>
        <taxon>Sphaeroforma</taxon>
    </lineage>
</organism>
<protein>
    <recommendedName>
        <fullName evidence="6">mRNA stability protein</fullName>
    </recommendedName>
</protein>
<dbReference type="EMBL" id="KQ242059">
    <property type="protein sequence ID" value="KNC81196.1"/>
    <property type="molecule type" value="Genomic_DNA"/>
</dbReference>
<evidence type="ECO:0000256" key="1">
    <source>
        <dbReference type="ARBA" id="ARBA00010520"/>
    </source>
</evidence>
<dbReference type="STRING" id="667725.A0A0L0FXB9"/>
<dbReference type="GO" id="GO:0004864">
    <property type="term" value="F:protein phosphatase inhibitor activity"/>
    <property type="evidence" value="ECO:0007669"/>
    <property type="project" value="TreeGrafter"/>
</dbReference>
<evidence type="ECO:0000313" key="4">
    <source>
        <dbReference type="EMBL" id="KNC81196.1"/>
    </source>
</evidence>
<dbReference type="OrthoDB" id="5949865at2759"/>
<dbReference type="InterPro" id="IPR006760">
    <property type="entry name" value="Endosulphine"/>
</dbReference>
<dbReference type="PANTHER" id="PTHR10358:SF6">
    <property type="entry name" value="ENDOSULFINE, ISOFORM A"/>
    <property type="match status" value="1"/>
</dbReference>
<evidence type="ECO:0000256" key="2">
    <source>
        <dbReference type="RuleBase" id="RU363120"/>
    </source>
</evidence>
<dbReference type="Pfam" id="PF04667">
    <property type="entry name" value="Endosulfine"/>
    <property type="match status" value="1"/>
</dbReference>
<gene>
    <name evidence="4" type="ORF">SARC_06479</name>
</gene>
<dbReference type="RefSeq" id="XP_014155098.1">
    <property type="nucleotide sequence ID" value="XM_014299623.1"/>
</dbReference>
<dbReference type="AlphaFoldDB" id="A0A0L0FXB9"/>
<feature type="region of interest" description="Disordered" evidence="3">
    <location>
        <begin position="1"/>
        <end position="104"/>
    </location>
</feature>
<accession>A0A0L0FXB9</accession>
<dbReference type="Proteomes" id="UP000054560">
    <property type="component" value="Unassembled WGS sequence"/>
</dbReference>
<proteinExistence type="inferred from homology"/>
<dbReference type="GeneID" id="25906983"/>